<dbReference type="EMBL" id="BEZZ01277853">
    <property type="protein sequence ID" value="GCC49494.1"/>
    <property type="molecule type" value="Genomic_DNA"/>
</dbReference>
<feature type="non-terminal residue" evidence="1">
    <location>
        <position position="52"/>
    </location>
</feature>
<reference evidence="1 2" key="1">
    <citation type="journal article" date="2018" name="Nat. Ecol. Evol.">
        <title>Shark genomes provide insights into elasmobranch evolution and the origin of vertebrates.</title>
        <authorList>
            <person name="Hara Y"/>
            <person name="Yamaguchi K"/>
            <person name="Onimaru K"/>
            <person name="Kadota M"/>
            <person name="Koyanagi M"/>
            <person name="Keeley SD"/>
            <person name="Tatsumi K"/>
            <person name="Tanaka K"/>
            <person name="Motone F"/>
            <person name="Kageyama Y"/>
            <person name="Nozu R"/>
            <person name="Adachi N"/>
            <person name="Nishimura O"/>
            <person name="Nakagawa R"/>
            <person name="Tanegashima C"/>
            <person name="Kiyatake I"/>
            <person name="Matsumoto R"/>
            <person name="Murakumo K"/>
            <person name="Nishida K"/>
            <person name="Terakita A"/>
            <person name="Kuratani S"/>
            <person name="Sato K"/>
            <person name="Hyodo S Kuraku.S."/>
        </authorList>
    </citation>
    <scope>NUCLEOTIDE SEQUENCE [LARGE SCALE GENOMIC DNA]</scope>
</reference>
<gene>
    <name evidence="1" type="ORF">chiPu_0033966</name>
</gene>
<evidence type="ECO:0000313" key="2">
    <source>
        <dbReference type="Proteomes" id="UP000287033"/>
    </source>
</evidence>
<organism evidence="1 2">
    <name type="scientific">Chiloscyllium punctatum</name>
    <name type="common">Brownbanded bambooshark</name>
    <name type="synonym">Hemiscyllium punctatum</name>
    <dbReference type="NCBI Taxonomy" id="137246"/>
    <lineage>
        <taxon>Eukaryota</taxon>
        <taxon>Metazoa</taxon>
        <taxon>Chordata</taxon>
        <taxon>Craniata</taxon>
        <taxon>Vertebrata</taxon>
        <taxon>Chondrichthyes</taxon>
        <taxon>Elasmobranchii</taxon>
        <taxon>Galeomorphii</taxon>
        <taxon>Galeoidea</taxon>
        <taxon>Orectolobiformes</taxon>
        <taxon>Hemiscylliidae</taxon>
        <taxon>Chiloscyllium</taxon>
    </lineage>
</organism>
<accession>A0A401U3J1</accession>
<name>A0A401U3J1_CHIPU</name>
<protein>
    <submittedName>
        <fullName evidence="1">Uncharacterized protein</fullName>
    </submittedName>
</protein>
<dbReference type="Proteomes" id="UP000287033">
    <property type="component" value="Unassembled WGS sequence"/>
</dbReference>
<sequence>MAAAGGTKARCDWVDRHRALADQGLTRLAQPEGFVERRFEVHVADERRRITE</sequence>
<comment type="caution">
    <text evidence="1">The sequence shown here is derived from an EMBL/GenBank/DDBJ whole genome shotgun (WGS) entry which is preliminary data.</text>
</comment>
<dbReference type="AlphaFoldDB" id="A0A401U3J1"/>
<keyword evidence="2" id="KW-1185">Reference proteome</keyword>
<evidence type="ECO:0000313" key="1">
    <source>
        <dbReference type="EMBL" id="GCC49494.1"/>
    </source>
</evidence>
<proteinExistence type="predicted"/>